<feature type="region of interest" description="Disordered" evidence="2">
    <location>
        <begin position="299"/>
        <end position="329"/>
    </location>
</feature>
<feature type="region of interest" description="Disordered" evidence="2">
    <location>
        <begin position="1"/>
        <end position="130"/>
    </location>
</feature>
<comment type="subunit">
    <text evidence="1">Component of the NuA4 histone acetyltransferase complex.</text>
</comment>
<keyword evidence="5" id="KW-1185">Reference proteome</keyword>
<comment type="caution">
    <text evidence="4">The sequence shown here is derived from an EMBL/GenBank/DDBJ whole genome shotgun (WGS) entry which is preliminary data.</text>
</comment>
<dbReference type="Gene3D" id="2.40.50.40">
    <property type="match status" value="2"/>
</dbReference>
<feature type="domain" description="Chromo" evidence="3">
    <location>
        <begin position="397"/>
        <end position="448"/>
    </location>
</feature>
<dbReference type="InterPro" id="IPR000953">
    <property type="entry name" value="Chromo/chromo_shadow_dom"/>
</dbReference>
<sequence length="531" mass="57220">MEPLPSSPPSATSFLSPQFLHSMSRTQSQGVTSTSVGKRSRLTPQREGTPRSTPRAALTDNANNTNRQPVRDNTSPTDASSPAATSAAPHPSKRTLDSNAHQPPVSLTKRRKVAAPPSEPASSSPASSIFDVAEREKYGFDDTALTAFSPRAPPGDAASPGKYKARDDLVALASSALVANTFVADPTEDLDEKCVPPAGLSIAFDKQDRLVDKIDSFMGLRGPQVSSRENLSFGGLVATKVGRTREEDMDDDEATTEDGVFYSQPLDNRQGSPTLTVTPGSSPQKVIVTDAVADTQVAELPGDDSQSPGAECAQSVVFGPDSDQDSEDNSSISVIVGDEASRNTCFAVETALAGSDCEGTDDEDNPGNHEDDVTIFIQNSPSKMPVPLDNDVDNETYPIAAILGHRASKVIPHALELKVQWTGYDDPTWEPERSVQAQAPEVVYEYWRALKGGRPGDVYRVFAIVDHWEVRARAPRKKLATISRNTVFRVQWEGYSGDDHDTTVEPASKICRVAPTVAKSYWDHVQDRQGV</sequence>
<reference evidence="4" key="1">
    <citation type="submission" date="2022-07" db="EMBL/GenBank/DDBJ databases">
        <title>Fungi with potential for degradation of polypropylene.</title>
        <authorList>
            <person name="Gostincar C."/>
        </authorList>
    </citation>
    <scope>NUCLEOTIDE SEQUENCE</scope>
    <source>
        <strain evidence="4">EXF-13308</strain>
    </source>
</reference>
<evidence type="ECO:0000313" key="4">
    <source>
        <dbReference type="EMBL" id="KAJ9142396.1"/>
    </source>
</evidence>
<dbReference type="AlphaFoldDB" id="A0AA38RWQ6"/>
<organism evidence="4 5">
    <name type="scientific">Pleurostoma richardsiae</name>
    <dbReference type="NCBI Taxonomy" id="41990"/>
    <lineage>
        <taxon>Eukaryota</taxon>
        <taxon>Fungi</taxon>
        <taxon>Dikarya</taxon>
        <taxon>Ascomycota</taxon>
        <taxon>Pezizomycotina</taxon>
        <taxon>Sordariomycetes</taxon>
        <taxon>Sordariomycetidae</taxon>
        <taxon>Calosphaeriales</taxon>
        <taxon>Pleurostomataceae</taxon>
        <taxon>Pleurostoma</taxon>
    </lineage>
</organism>
<dbReference type="EMBL" id="JANBVO010000022">
    <property type="protein sequence ID" value="KAJ9142396.1"/>
    <property type="molecule type" value="Genomic_DNA"/>
</dbReference>
<proteinExistence type="predicted"/>
<dbReference type="Proteomes" id="UP001174694">
    <property type="component" value="Unassembled WGS sequence"/>
</dbReference>
<dbReference type="CDD" id="cd00024">
    <property type="entry name" value="CD_CSD"/>
    <property type="match status" value="1"/>
</dbReference>
<dbReference type="InterPro" id="IPR016197">
    <property type="entry name" value="Chromo-like_dom_sf"/>
</dbReference>
<feature type="compositionally biased region" description="Polar residues" evidence="2">
    <location>
        <begin position="265"/>
        <end position="282"/>
    </location>
</feature>
<accession>A0AA38RWQ6</accession>
<dbReference type="SMART" id="SM00298">
    <property type="entry name" value="CHROMO"/>
    <property type="match status" value="1"/>
</dbReference>
<evidence type="ECO:0000256" key="1">
    <source>
        <dbReference type="ARBA" id="ARBA00011353"/>
    </source>
</evidence>
<dbReference type="SUPFAM" id="SSF54160">
    <property type="entry name" value="Chromo domain-like"/>
    <property type="match status" value="1"/>
</dbReference>
<protein>
    <recommendedName>
        <fullName evidence="3">Chromo domain-containing protein</fullName>
    </recommendedName>
</protein>
<gene>
    <name evidence="4" type="ORF">NKR23_g7131</name>
</gene>
<feature type="region of interest" description="Disordered" evidence="2">
    <location>
        <begin position="263"/>
        <end position="282"/>
    </location>
</feature>
<evidence type="ECO:0000259" key="3">
    <source>
        <dbReference type="PROSITE" id="PS50013"/>
    </source>
</evidence>
<dbReference type="GO" id="GO:0006338">
    <property type="term" value="P:chromatin remodeling"/>
    <property type="evidence" value="ECO:0007669"/>
    <property type="project" value="UniProtKB-ARBA"/>
</dbReference>
<feature type="compositionally biased region" description="Low complexity" evidence="2">
    <location>
        <begin position="74"/>
        <end position="90"/>
    </location>
</feature>
<name>A0AA38RWQ6_9PEZI</name>
<feature type="compositionally biased region" description="Polar residues" evidence="2">
    <location>
        <begin position="9"/>
        <end position="37"/>
    </location>
</feature>
<feature type="compositionally biased region" description="Low complexity" evidence="2">
    <location>
        <begin position="114"/>
        <end position="128"/>
    </location>
</feature>
<evidence type="ECO:0000256" key="2">
    <source>
        <dbReference type="SAM" id="MobiDB-lite"/>
    </source>
</evidence>
<evidence type="ECO:0000313" key="5">
    <source>
        <dbReference type="Proteomes" id="UP001174694"/>
    </source>
</evidence>
<dbReference type="PROSITE" id="PS50013">
    <property type="entry name" value="CHROMO_2"/>
    <property type="match status" value="1"/>
</dbReference>
<feature type="compositionally biased region" description="Polar residues" evidence="2">
    <location>
        <begin position="60"/>
        <end position="73"/>
    </location>
</feature>